<evidence type="ECO:0000313" key="3">
    <source>
        <dbReference type="Proteomes" id="UP000240542"/>
    </source>
</evidence>
<dbReference type="RefSeq" id="WP_106583016.1">
    <property type="nucleotide sequence ID" value="NZ_PYGA01000007.1"/>
</dbReference>
<proteinExistence type="predicted"/>
<gene>
    <name evidence="2" type="ORF">CLV63_10754</name>
</gene>
<keyword evidence="2" id="KW-0378">Hydrolase</keyword>
<evidence type="ECO:0000313" key="2">
    <source>
        <dbReference type="EMBL" id="PSK97666.1"/>
    </source>
</evidence>
<reference evidence="2 3" key="1">
    <citation type="submission" date="2018-03" db="EMBL/GenBank/DDBJ databases">
        <title>Genomic Encyclopedia of Archaeal and Bacterial Type Strains, Phase II (KMG-II): from individual species to whole genera.</title>
        <authorList>
            <person name="Goeker M."/>
        </authorList>
    </citation>
    <scope>NUCLEOTIDE SEQUENCE [LARGE SCALE GENOMIC DNA]</scope>
    <source>
        <strain evidence="2 3">DSM 45312</strain>
    </source>
</reference>
<name>A0A2P8DKC6_9ACTN</name>
<keyword evidence="2" id="KW-0255">Endonuclease</keyword>
<dbReference type="AlphaFoldDB" id="A0A2P8DKC6"/>
<dbReference type="InterPro" id="IPR011335">
    <property type="entry name" value="Restrct_endonuc-II-like"/>
</dbReference>
<dbReference type="PANTHER" id="PTHR35400">
    <property type="entry name" value="SLR1083 PROTEIN"/>
    <property type="match status" value="1"/>
</dbReference>
<organism evidence="2 3">
    <name type="scientific">Murinocardiopsis flavida</name>
    <dbReference type="NCBI Taxonomy" id="645275"/>
    <lineage>
        <taxon>Bacteria</taxon>
        <taxon>Bacillati</taxon>
        <taxon>Actinomycetota</taxon>
        <taxon>Actinomycetes</taxon>
        <taxon>Streptosporangiales</taxon>
        <taxon>Nocardiopsidaceae</taxon>
        <taxon>Murinocardiopsis</taxon>
    </lineage>
</organism>
<dbReference type="Gene3D" id="3.90.1570.10">
    <property type="entry name" value="tt1808, chain A"/>
    <property type="match status" value="1"/>
</dbReference>
<evidence type="ECO:0000259" key="1">
    <source>
        <dbReference type="Pfam" id="PF05685"/>
    </source>
</evidence>
<dbReference type="GO" id="GO:0004519">
    <property type="term" value="F:endonuclease activity"/>
    <property type="evidence" value="ECO:0007669"/>
    <property type="project" value="UniProtKB-KW"/>
</dbReference>
<dbReference type="PANTHER" id="PTHR35400:SF3">
    <property type="entry name" value="SLL1072 PROTEIN"/>
    <property type="match status" value="1"/>
</dbReference>
<sequence length="213" mass="23177">MICARKGVGHMAVAASGEQASPGAFQQAGWLRAAADRIAARYPAYRAEVIDGAIVVSPPRSARHNGIVSRIMMTLERQLPEERICLQTTSIENDDDSEDYAIPDLLVLPSAVEEEDEWLFTADIVDLALEVVSKGNATTDTVAKVHTYAEWMIPIFLLVDPRKGEIVLYSDPRDGAYQGVHRLKFGDPVALPEPLSGVSIDTAKLPRYGTTGT</sequence>
<accession>A0A2P8DKC6</accession>
<comment type="caution">
    <text evidence="2">The sequence shown here is derived from an EMBL/GenBank/DDBJ whole genome shotgun (WGS) entry which is preliminary data.</text>
</comment>
<dbReference type="CDD" id="cd06260">
    <property type="entry name" value="DUF820-like"/>
    <property type="match status" value="1"/>
</dbReference>
<dbReference type="SUPFAM" id="SSF52980">
    <property type="entry name" value="Restriction endonuclease-like"/>
    <property type="match status" value="1"/>
</dbReference>
<dbReference type="Pfam" id="PF05685">
    <property type="entry name" value="Uma2"/>
    <property type="match status" value="1"/>
</dbReference>
<dbReference type="Proteomes" id="UP000240542">
    <property type="component" value="Unassembled WGS sequence"/>
</dbReference>
<protein>
    <submittedName>
        <fullName evidence="2">Uma2 family endonuclease</fullName>
    </submittedName>
</protein>
<dbReference type="InterPro" id="IPR012296">
    <property type="entry name" value="Nuclease_put_TT1808"/>
</dbReference>
<dbReference type="OrthoDB" id="3423889at2"/>
<keyword evidence="2" id="KW-0540">Nuclease</keyword>
<keyword evidence="3" id="KW-1185">Reference proteome</keyword>
<dbReference type="EMBL" id="PYGA01000007">
    <property type="protein sequence ID" value="PSK97666.1"/>
    <property type="molecule type" value="Genomic_DNA"/>
</dbReference>
<dbReference type="InterPro" id="IPR008538">
    <property type="entry name" value="Uma2"/>
</dbReference>
<feature type="domain" description="Putative restriction endonuclease" evidence="1">
    <location>
        <begin position="41"/>
        <end position="202"/>
    </location>
</feature>